<dbReference type="AlphaFoldDB" id="A0A1M7YS45"/>
<dbReference type="EMBL" id="FRFG01000014">
    <property type="protein sequence ID" value="SHO55423.1"/>
    <property type="molecule type" value="Genomic_DNA"/>
</dbReference>
<sequence length="29" mass="3102">MGMKVVEAPPLEAKISADISLSPSIFKNK</sequence>
<evidence type="ECO:0000313" key="2">
    <source>
        <dbReference type="Proteomes" id="UP000184600"/>
    </source>
</evidence>
<proteinExistence type="predicted"/>
<dbReference type="STRING" id="1117707.VQ7734_01151"/>
<keyword evidence="2" id="KW-1185">Reference proteome</keyword>
<gene>
    <name evidence="1" type="ORF">VQ7734_01151</name>
</gene>
<reference evidence="2" key="1">
    <citation type="submission" date="2016-12" db="EMBL/GenBank/DDBJ databases">
        <authorList>
            <person name="Rodrigo-Torres L."/>
            <person name="Arahal R.D."/>
            <person name="Lucena T."/>
        </authorList>
    </citation>
    <scope>NUCLEOTIDE SEQUENCE [LARGE SCALE GENOMIC DNA]</scope>
</reference>
<organism evidence="1 2">
    <name type="scientific">Vibrio quintilis</name>
    <dbReference type="NCBI Taxonomy" id="1117707"/>
    <lineage>
        <taxon>Bacteria</taxon>
        <taxon>Pseudomonadati</taxon>
        <taxon>Pseudomonadota</taxon>
        <taxon>Gammaproteobacteria</taxon>
        <taxon>Vibrionales</taxon>
        <taxon>Vibrionaceae</taxon>
        <taxon>Vibrio</taxon>
    </lineage>
</organism>
<evidence type="ECO:0000313" key="1">
    <source>
        <dbReference type="EMBL" id="SHO55423.1"/>
    </source>
</evidence>
<dbReference type="Proteomes" id="UP000184600">
    <property type="component" value="Unassembled WGS sequence"/>
</dbReference>
<protein>
    <submittedName>
        <fullName evidence="1">Uncharacterized protein</fullName>
    </submittedName>
</protein>
<accession>A0A1M7YS45</accession>
<name>A0A1M7YS45_9VIBR</name>